<dbReference type="InterPro" id="IPR036526">
    <property type="entry name" value="C-N_Hydrolase_sf"/>
</dbReference>
<dbReference type="EMBL" id="BJUS01000017">
    <property type="protein sequence ID" value="GEK73188.1"/>
    <property type="molecule type" value="Genomic_DNA"/>
</dbReference>
<dbReference type="RefSeq" id="WP_146908883.1">
    <property type="nucleotide sequence ID" value="NZ_BJUS01000017.1"/>
</dbReference>
<comment type="caution">
    <text evidence="4">The sequence shown here is derived from an EMBL/GenBank/DDBJ whole genome shotgun (WGS) entry which is preliminary data.</text>
</comment>
<evidence type="ECO:0000313" key="4">
    <source>
        <dbReference type="EMBL" id="GEK73188.1"/>
    </source>
</evidence>
<keyword evidence="5" id="KW-1185">Reference proteome</keyword>
<dbReference type="Proteomes" id="UP000321121">
    <property type="component" value="Unassembled WGS sequence"/>
</dbReference>
<dbReference type="InterPro" id="IPR001110">
    <property type="entry name" value="UPF0012_CS"/>
</dbReference>
<evidence type="ECO:0000313" key="5">
    <source>
        <dbReference type="Proteomes" id="UP000321121"/>
    </source>
</evidence>
<evidence type="ECO:0000259" key="3">
    <source>
        <dbReference type="PROSITE" id="PS50263"/>
    </source>
</evidence>
<dbReference type="PANTHER" id="PTHR43674:SF16">
    <property type="entry name" value="CARBON-NITROGEN FAMILY, PUTATIVE (AFU_ORTHOLOGUE AFUA_5G02350)-RELATED"/>
    <property type="match status" value="1"/>
</dbReference>
<feature type="domain" description="CN hydrolase" evidence="3">
    <location>
        <begin position="1"/>
        <end position="234"/>
    </location>
</feature>
<evidence type="ECO:0000256" key="1">
    <source>
        <dbReference type="ARBA" id="ARBA00010613"/>
    </source>
</evidence>
<dbReference type="PROSITE" id="PS01227">
    <property type="entry name" value="UPF0012"/>
    <property type="match status" value="1"/>
</dbReference>
<dbReference type="InterPro" id="IPR003010">
    <property type="entry name" value="C-N_Hydrolase"/>
</dbReference>
<keyword evidence="2" id="KW-0378">Hydrolase</keyword>
<evidence type="ECO:0000256" key="2">
    <source>
        <dbReference type="ARBA" id="ARBA00022801"/>
    </source>
</evidence>
<reference evidence="4 5" key="1">
    <citation type="submission" date="2019-07" db="EMBL/GenBank/DDBJ databases">
        <title>Whole genome shotgun sequence of Halomonas halophila NBRC 102604.</title>
        <authorList>
            <person name="Hosoyama A."/>
            <person name="Uohara A."/>
            <person name="Ohji S."/>
            <person name="Ichikawa N."/>
        </authorList>
    </citation>
    <scope>NUCLEOTIDE SEQUENCE [LARGE SCALE GENOMIC DNA]</scope>
    <source>
        <strain evidence="4 5">NBRC 102604</strain>
    </source>
</reference>
<dbReference type="InterPro" id="IPR044083">
    <property type="entry name" value="RamA-like"/>
</dbReference>
<dbReference type="Gene3D" id="3.60.110.10">
    <property type="entry name" value="Carbon-nitrogen hydrolase"/>
    <property type="match status" value="1"/>
</dbReference>
<accession>A0ABQ0U410</accession>
<dbReference type="SUPFAM" id="SSF56317">
    <property type="entry name" value="Carbon-nitrogen hydrolase"/>
    <property type="match status" value="1"/>
</dbReference>
<sequence>MQLTLAQLPGREGDIAHNLGEALAVIAAQGPEVSLIVFPETHLTGFAEEGHVIDRALSLDGPEIARLIEASREQDCALALGLLERDGKRVFNTTVLITPEDGVALRYRKTHLWPDERDLVTPGDRLGCTRWRGHTIGLMICYDLEFPEVARGIAQLGADLLIVTNGNMDPYGPVHTRAAQARAQDNQCFLAMTNRCGEGAGFTFAGGSALVAPDGELLFHAGRDRDIAALSLDRQRLADARRDYDYLADRRIGLAGTREDTPRGPGWRFE</sequence>
<dbReference type="InterPro" id="IPR050345">
    <property type="entry name" value="Aliph_Amidase/BUP"/>
</dbReference>
<gene>
    <name evidence="4" type="ORF">HHA04nite_17320</name>
</gene>
<name>A0ABQ0U410_9GAMM</name>
<protein>
    <recommendedName>
        <fullName evidence="3">CN hydrolase domain-containing protein</fullName>
    </recommendedName>
</protein>
<dbReference type="CDD" id="cd07576">
    <property type="entry name" value="R-amidase_like"/>
    <property type="match status" value="1"/>
</dbReference>
<comment type="similarity">
    <text evidence="1">Belongs to the carbon-nitrogen hydrolase superfamily. NIT1/NIT2 family.</text>
</comment>
<proteinExistence type="inferred from homology"/>
<dbReference type="PROSITE" id="PS50263">
    <property type="entry name" value="CN_HYDROLASE"/>
    <property type="match status" value="1"/>
</dbReference>
<dbReference type="PANTHER" id="PTHR43674">
    <property type="entry name" value="NITRILASE C965.09-RELATED"/>
    <property type="match status" value="1"/>
</dbReference>
<organism evidence="4 5">
    <name type="scientific">Halomonas halophila</name>
    <dbReference type="NCBI Taxonomy" id="29573"/>
    <lineage>
        <taxon>Bacteria</taxon>
        <taxon>Pseudomonadati</taxon>
        <taxon>Pseudomonadota</taxon>
        <taxon>Gammaproteobacteria</taxon>
        <taxon>Oceanospirillales</taxon>
        <taxon>Halomonadaceae</taxon>
        <taxon>Halomonas</taxon>
    </lineage>
</organism>
<dbReference type="Pfam" id="PF00795">
    <property type="entry name" value="CN_hydrolase"/>
    <property type="match status" value="1"/>
</dbReference>